<dbReference type="FunFam" id="3.60.21.10:FF:000020">
    <property type="entry name" value="NT5E isoform 4"/>
    <property type="match status" value="1"/>
</dbReference>
<dbReference type="EMBL" id="JANBPU010000162">
    <property type="protein sequence ID" value="KAJ1915116.1"/>
    <property type="molecule type" value="Genomic_DNA"/>
</dbReference>
<comment type="similarity">
    <text evidence="1 6">Belongs to the 5'-nucleotidase family.</text>
</comment>
<feature type="domain" description="5'-Nucleotidase C-terminal" evidence="9">
    <location>
        <begin position="427"/>
        <end position="610"/>
    </location>
</feature>
<dbReference type="InterPro" id="IPR006146">
    <property type="entry name" value="5'-Nucleotdase_CS"/>
</dbReference>
<dbReference type="Proteomes" id="UP001150538">
    <property type="component" value="Unassembled WGS sequence"/>
</dbReference>
<dbReference type="PROSITE" id="PS00786">
    <property type="entry name" value="5_NUCLEOTIDASE_2"/>
    <property type="match status" value="1"/>
</dbReference>
<dbReference type="InterPro" id="IPR036907">
    <property type="entry name" value="5'-Nucleotdase_C_sf"/>
</dbReference>
<keyword evidence="3" id="KW-0732">Signal</keyword>
<sequence length="660" mass="73872">MITNSSTGLYGIGLFKRVIRKISAFPIPHIAITLAVFLFVVLKYSSKNYSSLYNPNVVEILKDDTPMKKLDDTTTTTTNVSEIYYPFVDTSKLLSSEHYALRLIHTNDIHAHYDEFGPGGGDCSEEEVKTGKCFGGAPRLKYVIDLLRASADYSSGIENNSVLVDAGDQFQGTMFFRYHRDQAAAKVMNALGYEAMTLGNHEFDEELEVLSSFMSMLNFPVVSANINATQYPDIQKHILPYTIIERHSLAIVGFTTPDTAKYSKSGSNIVFDDPVPIINNLIKKIKSKHHGVNRIIALSHMGYKEDLKVASRLDPGISLIVGGHSHTYLSADPEKENDGIEKPEGSYPTIIENAKDRQWKTLVVQSKKWGEYVGYIDLIFDSKGALMTELTKGQPIHLTLDIPQNPEIRTMIDQLRVPFDEEGKKVVGVAEDTFHELERLIDSEQPIGRLVSDAYVEQCKSNLETSTMMYHKISGGMFNSGGVRSGLRQGNVTVNDVIGIMPFYNDIVVFNITGEDIIYSINRVLETNTFIRPNDVVASTLQVSGLMFNFTTSYESGNFEIDTIVISNVDYSDNNGYEEGKDSLKWVPIENEKIYTFVSLDFLVEGKDGIFHYKNLDTYPKYVACGTPTEAIRSHISRNSPITNRMYGGNRILNKPLSLE</sequence>
<evidence type="ECO:0000259" key="9">
    <source>
        <dbReference type="Pfam" id="PF02872"/>
    </source>
</evidence>
<dbReference type="GO" id="GO:0009166">
    <property type="term" value="P:nucleotide catabolic process"/>
    <property type="evidence" value="ECO:0007669"/>
    <property type="project" value="InterPro"/>
</dbReference>
<evidence type="ECO:0000313" key="10">
    <source>
        <dbReference type="EMBL" id="KAJ1915116.1"/>
    </source>
</evidence>
<dbReference type="Gene3D" id="3.90.780.10">
    <property type="entry name" value="5'-Nucleotidase, C-terminal domain"/>
    <property type="match status" value="1"/>
</dbReference>
<dbReference type="Gene3D" id="3.60.21.10">
    <property type="match status" value="1"/>
</dbReference>
<keyword evidence="2" id="KW-0479">Metal-binding</keyword>
<dbReference type="InterPro" id="IPR006179">
    <property type="entry name" value="5_nucleotidase/apyrase"/>
</dbReference>
<keyword evidence="7" id="KW-0472">Membrane</keyword>
<reference evidence="10" key="1">
    <citation type="submission" date="2022-07" db="EMBL/GenBank/DDBJ databases">
        <title>Phylogenomic reconstructions and comparative analyses of Kickxellomycotina fungi.</title>
        <authorList>
            <person name="Reynolds N.K."/>
            <person name="Stajich J.E."/>
            <person name="Barry K."/>
            <person name="Grigoriev I.V."/>
            <person name="Crous P."/>
            <person name="Smith M.E."/>
        </authorList>
    </citation>
    <scope>NUCLEOTIDE SEQUENCE</scope>
    <source>
        <strain evidence="10">NBRC 100468</strain>
    </source>
</reference>
<evidence type="ECO:0000259" key="8">
    <source>
        <dbReference type="Pfam" id="PF00149"/>
    </source>
</evidence>
<dbReference type="OrthoDB" id="10252235at2759"/>
<dbReference type="InterPro" id="IPR004843">
    <property type="entry name" value="Calcineurin-like_PHP"/>
</dbReference>
<dbReference type="GO" id="GO:0046872">
    <property type="term" value="F:metal ion binding"/>
    <property type="evidence" value="ECO:0007669"/>
    <property type="project" value="UniProtKB-KW"/>
</dbReference>
<evidence type="ECO:0000256" key="5">
    <source>
        <dbReference type="ARBA" id="ARBA00022801"/>
    </source>
</evidence>
<dbReference type="Pfam" id="PF02872">
    <property type="entry name" value="5_nucleotid_C"/>
    <property type="match status" value="1"/>
</dbReference>
<dbReference type="CDD" id="cd07409">
    <property type="entry name" value="MPP_CD73_N"/>
    <property type="match status" value="1"/>
</dbReference>
<dbReference type="InterPro" id="IPR008334">
    <property type="entry name" value="5'-Nucleotdase_C"/>
</dbReference>
<dbReference type="Pfam" id="PF00149">
    <property type="entry name" value="Metallophos"/>
    <property type="match status" value="1"/>
</dbReference>
<dbReference type="PANTHER" id="PTHR11575:SF24">
    <property type="entry name" value="5'-NUCLEOTIDASE"/>
    <property type="match status" value="1"/>
</dbReference>
<feature type="domain" description="Calcineurin-like phosphoesterase" evidence="8">
    <location>
        <begin position="101"/>
        <end position="328"/>
    </location>
</feature>
<evidence type="ECO:0000313" key="11">
    <source>
        <dbReference type="Proteomes" id="UP001150538"/>
    </source>
</evidence>
<evidence type="ECO:0000256" key="4">
    <source>
        <dbReference type="ARBA" id="ARBA00022741"/>
    </source>
</evidence>
<name>A0A9W7ZW30_9FUNG</name>
<dbReference type="GO" id="GO:0000166">
    <property type="term" value="F:nucleotide binding"/>
    <property type="evidence" value="ECO:0007669"/>
    <property type="project" value="UniProtKB-KW"/>
</dbReference>
<dbReference type="AlphaFoldDB" id="A0A9W7ZW30"/>
<dbReference type="InterPro" id="IPR029052">
    <property type="entry name" value="Metallo-depent_PP-like"/>
</dbReference>
<gene>
    <name evidence="10" type="ORF">H4219_004482</name>
</gene>
<protein>
    <recommendedName>
        <fullName evidence="12">5'-nucleotidase</fullName>
    </recommendedName>
</protein>
<feature type="transmembrane region" description="Helical" evidence="7">
    <location>
        <begin position="22"/>
        <end position="42"/>
    </location>
</feature>
<evidence type="ECO:0000256" key="7">
    <source>
        <dbReference type="SAM" id="Phobius"/>
    </source>
</evidence>
<keyword evidence="4 6" id="KW-0547">Nucleotide-binding</keyword>
<keyword evidence="7" id="KW-1133">Transmembrane helix</keyword>
<dbReference type="PRINTS" id="PR01607">
    <property type="entry name" value="APYRASEFAMLY"/>
</dbReference>
<evidence type="ECO:0000256" key="6">
    <source>
        <dbReference type="RuleBase" id="RU362119"/>
    </source>
</evidence>
<proteinExistence type="inferred from homology"/>
<evidence type="ECO:0008006" key="12">
    <source>
        <dbReference type="Google" id="ProtNLM"/>
    </source>
</evidence>
<comment type="caution">
    <text evidence="10">The sequence shown here is derived from an EMBL/GenBank/DDBJ whole genome shotgun (WGS) entry which is preliminary data.</text>
</comment>
<dbReference type="PANTHER" id="PTHR11575">
    <property type="entry name" value="5'-NUCLEOTIDASE-RELATED"/>
    <property type="match status" value="1"/>
</dbReference>
<keyword evidence="7" id="KW-0812">Transmembrane</keyword>
<keyword evidence="11" id="KW-1185">Reference proteome</keyword>
<dbReference type="GO" id="GO:0016788">
    <property type="term" value="F:hydrolase activity, acting on ester bonds"/>
    <property type="evidence" value="ECO:0007669"/>
    <property type="project" value="InterPro"/>
</dbReference>
<evidence type="ECO:0000256" key="1">
    <source>
        <dbReference type="ARBA" id="ARBA00006654"/>
    </source>
</evidence>
<dbReference type="SUPFAM" id="SSF56300">
    <property type="entry name" value="Metallo-dependent phosphatases"/>
    <property type="match status" value="1"/>
</dbReference>
<dbReference type="SUPFAM" id="SSF55816">
    <property type="entry name" value="5'-nucleotidase (syn. UDP-sugar hydrolase), C-terminal domain"/>
    <property type="match status" value="1"/>
</dbReference>
<evidence type="ECO:0000256" key="2">
    <source>
        <dbReference type="ARBA" id="ARBA00022723"/>
    </source>
</evidence>
<organism evidence="10 11">
    <name type="scientific">Mycoemilia scoparia</name>
    <dbReference type="NCBI Taxonomy" id="417184"/>
    <lineage>
        <taxon>Eukaryota</taxon>
        <taxon>Fungi</taxon>
        <taxon>Fungi incertae sedis</taxon>
        <taxon>Zoopagomycota</taxon>
        <taxon>Kickxellomycotina</taxon>
        <taxon>Kickxellomycetes</taxon>
        <taxon>Kickxellales</taxon>
        <taxon>Kickxellaceae</taxon>
        <taxon>Mycoemilia</taxon>
    </lineage>
</organism>
<evidence type="ECO:0000256" key="3">
    <source>
        <dbReference type="ARBA" id="ARBA00022729"/>
    </source>
</evidence>
<accession>A0A9W7ZW30</accession>
<keyword evidence="5 6" id="KW-0378">Hydrolase</keyword>